<evidence type="ECO:0000313" key="7">
    <source>
        <dbReference type="EMBL" id="CAD5124908.1"/>
    </source>
</evidence>
<keyword evidence="3 5" id="KW-1133">Transmembrane helix</keyword>
<name>A0A7I8W9U9_9ANNE</name>
<dbReference type="EMBL" id="CAJFCJ010000024">
    <property type="protein sequence ID" value="CAD5124908.1"/>
    <property type="molecule type" value="Genomic_DNA"/>
</dbReference>
<feature type="transmembrane region" description="Helical" evidence="5">
    <location>
        <begin position="47"/>
        <end position="70"/>
    </location>
</feature>
<dbReference type="GO" id="GO:0016020">
    <property type="term" value="C:membrane"/>
    <property type="evidence" value="ECO:0007669"/>
    <property type="project" value="UniProtKB-SubCell"/>
</dbReference>
<keyword evidence="4 5" id="KW-0472">Membrane</keyword>
<comment type="caution">
    <text evidence="7">The sequence shown here is derived from an EMBL/GenBank/DDBJ whole genome shotgun (WGS) entry which is preliminary data.</text>
</comment>
<dbReference type="AlphaFoldDB" id="A0A7I8W9U9"/>
<evidence type="ECO:0000259" key="6">
    <source>
        <dbReference type="PROSITE" id="PS50262"/>
    </source>
</evidence>
<evidence type="ECO:0000256" key="5">
    <source>
        <dbReference type="SAM" id="Phobius"/>
    </source>
</evidence>
<dbReference type="CDD" id="cd00637">
    <property type="entry name" value="7tm_classA_rhodopsin-like"/>
    <property type="match status" value="1"/>
</dbReference>
<evidence type="ECO:0000256" key="1">
    <source>
        <dbReference type="ARBA" id="ARBA00004370"/>
    </source>
</evidence>
<dbReference type="PROSITE" id="PS50262">
    <property type="entry name" value="G_PROTEIN_RECEP_F1_2"/>
    <property type="match status" value="1"/>
</dbReference>
<feature type="transmembrane region" description="Helical" evidence="5">
    <location>
        <begin position="7"/>
        <end position="27"/>
    </location>
</feature>
<dbReference type="PANTHER" id="PTHR45698:SF1">
    <property type="entry name" value="TRACE AMINE-ASSOCIATED RECEPTOR 13C-LIKE"/>
    <property type="match status" value="1"/>
</dbReference>
<dbReference type="Pfam" id="PF00001">
    <property type="entry name" value="7tm_1"/>
    <property type="match status" value="1"/>
</dbReference>
<feature type="transmembrane region" description="Helical" evidence="5">
    <location>
        <begin position="90"/>
        <end position="107"/>
    </location>
</feature>
<dbReference type="SUPFAM" id="SSF81321">
    <property type="entry name" value="Family A G protein-coupled receptor-like"/>
    <property type="match status" value="1"/>
</dbReference>
<feature type="domain" description="G-protein coupled receptors family 1 profile" evidence="6">
    <location>
        <begin position="61"/>
        <end position="243"/>
    </location>
</feature>
<accession>A0A7I8W9U9</accession>
<comment type="subcellular location">
    <subcellularLocation>
        <location evidence="1">Membrane</location>
    </subcellularLocation>
</comment>
<dbReference type="PRINTS" id="PR00237">
    <property type="entry name" value="GPCRRHODOPSN"/>
</dbReference>
<proteinExistence type="predicted"/>
<dbReference type="GO" id="GO:0004930">
    <property type="term" value="F:G protein-coupled receptor activity"/>
    <property type="evidence" value="ECO:0007669"/>
    <property type="project" value="InterPro"/>
</dbReference>
<feature type="transmembrane region" description="Helical" evidence="5">
    <location>
        <begin position="191"/>
        <end position="217"/>
    </location>
</feature>
<keyword evidence="2 5" id="KW-0812">Transmembrane</keyword>
<gene>
    <name evidence="7" type="ORF">DGYR_LOCUS12381</name>
</gene>
<dbReference type="PANTHER" id="PTHR45698">
    <property type="entry name" value="TRACE AMINE-ASSOCIATED RECEPTOR 19N-RELATED"/>
    <property type="match status" value="1"/>
</dbReference>
<feature type="transmembrane region" description="Helical" evidence="5">
    <location>
        <begin position="135"/>
        <end position="157"/>
    </location>
</feature>
<organism evidence="7 8">
    <name type="scientific">Dimorphilus gyrociliatus</name>
    <dbReference type="NCBI Taxonomy" id="2664684"/>
    <lineage>
        <taxon>Eukaryota</taxon>
        <taxon>Metazoa</taxon>
        <taxon>Spiralia</taxon>
        <taxon>Lophotrochozoa</taxon>
        <taxon>Annelida</taxon>
        <taxon>Polychaeta</taxon>
        <taxon>Polychaeta incertae sedis</taxon>
        <taxon>Dinophilidae</taxon>
        <taxon>Dimorphilus</taxon>
    </lineage>
</organism>
<evidence type="ECO:0000256" key="3">
    <source>
        <dbReference type="ARBA" id="ARBA00022989"/>
    </source>
</evidence>
<dbReference type="OrthoDB" id="10042731at2759"/>
<dbReference type="Gene3D" id="1.20.1070.10">
    <property type="entry name" value="Rhodopsin 7-helix transmembrane proteins"/>
    <property type="match status" value="1"/>
</dbReference>
<evidence type="ECO:0000313" key="8">
    <source>
        <dbReference type="Proteomes" id="UP000549394"/>
    </source>
</evidence>
<sequence length="288" mass="33130">MMSTIFLINQSLIDTATSVLLGISYWTEKLIDERTMHGSLLKWYCHGWNGHVTVWGVLIGSSYNLVLLSLERYFSVMYPVAHKNLSRRKAIIAATLVWIVFICYQYAHQSGTTVVLSTGLCRSFSNWPNDLTRRAVGILIVVIQFIIPLVIIAFSYISLAISFSKKSASVAPSQHAQDMPQRVRKNSIKTFAIVACAFVICWIFNQTYFLGFYFGLVSSLTGYYYHFSKFMVFVNCFINPFIYTFRYGEFKKELRKYRLFKQCFKVSNEISTSGENSAEEKDTKESKF</sequence>
<keyword evidence="8" id="KW-1185">Reference proteome</keyword>
<dbReference type="InterPro" id="IPR000276">
    <property type="entry name" value="GPCR_Rhodpsn"/>
</dbReference>
<feature type="transmembrane region" description="Helical" evidence="5">
    <location>
        <begin position="223"/>
        <end position="245"/>
    </location>
</feature>
<reference evidence="7 8" key="1">
    <citation type="submission" date="2020-08" db="EMBL/GenBank/DDBJ databases">
        <authorList>
            <person name="Hejnol A."/>
        </authorList>
    </citation>
    <scope>NUCLEOTIDE SEQUENCE [LARGE SCALE GENOMIC DNA]</scope>
</reference>
<protein>
    <recommendedName>
        <fullName evidence="6">G-protein coupled receptors family 1 profile domain-containing protein</fullName>
    </recommendedName>
</protein>
<dbReference type="Proteomes" id="UP000549394">
    <property type="component" value="Unassembled WGS sequence"/>
</dbReference>
<evidence type="ECO:0000256" key="2">
    <source>
        <dbReference type="ARBA" id="ARBA00022692"/>
    </source>
</evidence>
<evidence type="ECO:0000256" key="4">
    <source>
        <dbReference type="ARBA" id="ARBA00023136"/>
    </source>
</evidence>
<dbReference type="InterPro" id="IPR017452">
    <property type="entry name" value="GPCR_Rhodpsn_7TM"/>
</dbReference>